<keyword evidence="2" id="KW-0808">Transferase</keyword>
<proteinExistence type="predicted"/>
<name>A0A0G0B9A4_9BACT</name>
<sequence>MKHDISVIMITKNAESTIENSLKSVSSWVREIIVVDSYSTDKTVEIAERHKSIVYKHKYEGEGKQRNFALSKAKLNWVLVLDADESVTSKLKNEILRIIKATKLLGFNIPVQSYYKNKQLNYGGENYKKMILFKRVQGKSTLDQIHAVCQVHDKKIGLLKNKLNHFSYTSFCQVIKKFTSYSYRVAMVKAKKGEKASLKKIFLYPIHMFYARFIKDKGYKDGLFRIPLDMVFAYMEGLAYLILFISNVKAQIAKLHLKFKKFKV</sequence>
<reference evidence="2 3" key="1">
    <citation type="journal article" date="2015" name="Nature">
        <title>rRNA introns, odd ribosomes, and small enigmatic genomes across a large radiation of phyla.</title>
        <authorList>
            <person name="Brown C.T."/>
            <person name="Hug L.A."/>
            <person name="Thomas B.C."/>
            <person name="Sharon I."/>
            <person name="Castelle C.J."/>
            <person name="Singh A."/>
            <person name="Wilkins M.J."/>
            <person name="Williams K.H."/>
            <person name="Banfield J.F."/>
        </authorList>
    </citation>
    <scope>NUCLEOTIDE SEQUENCE [LARGE SCALE GENOMIC DNA]</scope>
</reference>
<gene>
    <name evidence="2" type="ORF">UR63_C0040G0003</name>
</gene>
<dbReference type="Gene3D" id="3.90.550.10">
    <property type="entry name" value="Spore Coat Polysaccharide Biosynthesis Protein SpsA, Chain A"/>
    <property type="match status" value="1"/>
</dbReference>
<dbReference type="PANTHER" id="PTHR43630">
    <property type="entry name" value="POLY-BETA-1,6-N-ACETYL-D-GLUCOSAMINE SYNTHASE"/>
    <property type="match status" value="1"/>
</dbReference>
<evidence type="ECO:0000313" key="3">
    <source>
        <dbReference type="Proteomes" id="UP000034127"/>
    </source>
</evidence>
<feature type="domain" description="Glycosyltransferase 2-like" evidence="1">
    <location>
        <begin position="6"/>
        <end position="134"/>
    </location>
</feature>
<accession>A0A0G0B9A4</accession>
<dbReference type="InterPro" id="IPR001173">
    <property type="entry name" value="Glyco_trans_2-like"/>
</dbReference>
<dbReference type="Pfam" id="PF00535">
    <property type="entry name" value="Glycos_transf_2"/>
    <property type="match status" value="1"/>
</dbReference>
<evidence type="ECO:0000313" key="2">
    <source>
        <dbReference type="EMBL" id="KKP65993.1"/>
    </source>
</evidence>
<dbReference type="InterPro" id="IPR029044">
    <property type="entry name" value="Nucleotide-diphossugar_trans"/>
</dbReference>
<dbReference type="PANTHER" id="PTHR43630:SF2">
    <property type="entry name" value="GLYCOSYLTRANSFERASE"/>
    <property type="match status" value="1"/>
</dbReference>
<protein>
    <submittedName>
        <fullName evidence="2">Glycosyl transferase family 2</fullName>
    </submittedName>
</protein>
<comment type="caution">
    <text evidence="2">The sequence shown here is derived from an EMBL/GenBank/DDBJ whole genome shotgun (WGS) entry which is preliminary data.</text>
</comment>
<organism evidence="2 3">
    <name type="scientific">Candidatus Roizmanbacteria bacterium GW2011_GWC2_35_12</name>
    <dbReference type="NCBI Taxonomy" id="1618485"/>
    <lineage>
        <taxon>Bacteria</taxon>
        <taxon>Candidatus Roizmaniibacteriota</taxon>
    </lineage>
</organism>
<dbReference type="EMBL" id="LBPX01000040">
    <property type="protein sequence ID" value="KKP65993.1"/>
    <property type="molecule type" value="Genomic_DNA"/>
</dbReference>
<evidence type="ECO:0000259" key="1">
    <source>
        <dbReference type="Pfam" id="PF00535"/>
    </source>
</evidence>
<dbReference type="CDD" id="cd02511">
    <property type="entry name" value="Beta4Glucosyltransferase"/>
    <property type="match status" value="1"/>
</dbReference>
<dbReference type="Proteomes" id="UP000034127">
    <property type="component" value="Unassembled WGS sequence"/>
</dbReference>
<dbReference type="GO" id="GO:0016740">
    <property type="term" value="F:transferase activity"/>
    <property type="evidence" value="ECO:0007669"/>
    <property type="project" value="UniProtKB-KW"/>
</dbReference>
<dbReference type="AlphaFoldDB" id="A0A0G0B9A4"/>
<dbReference type="SUPFAM" id="SSF53448">
    <property type="entry name" value="Nucleotide-diphospho-sugar transferases"/>
    <property type="match status" value="1"/>
</dbReference>